<reference evidence="2 3" key="1">
    <citation type="submission" date="2020-10" db="EMBL/GenBank/DDBJ databases">
        <title>The Coptis chinensis genome and diversification of protoberbering-type alkaloids.</title>
        <authorList>
            <person name="Wang B."/>
            <person name="Shu S."/>
            <person name="Song C."/>
            <person name="Liu Y."/>
        </authorList>
    </citation>
    <scope>NUCLEOTIDE SEQUENCE [LARGE SCALE GENOMIC DNA]</scope>
    <source>
        <strain evidence="2">HL-2020</strain>
        <tissue evidence="2">Leaf</tissue>
    </source>
</reference>
<keyword evidence="1" id="KW-1133">Transmembrane helix</keyword>
<evidence type="ECO:0000256" key="1">
    <source>
        <dbReference type="SAM" id="Phobius"/>
    </source>
</evidence>
<keyword evidence="1" id="KW-0812">Transmembrane</keyword>
<name>A0A835HAN6_9MAGN</name>
<organism evidence="2 3">
    <name type="scientific">Coptis chinensis</name>
    <dbReference type="NCBI Taxonomy" id="261450"/>
    <lineage>
        <taxon>Eukaryota</taxon>
        <taxon>Viridiplantae</taxon>
        <taxon>Streptophyta</taxon>
        <taxon>Embryophyta</taxon>
        <taxon>Tracheophyta</taxon>
        <taxon>Spermatophyta</taxon>
        <taxon>Magnoliopsida</taxon>
        <taxon>Ranunculales</taxon>
        <taxon>Ranunculaceae</taxon>
        <taxon>Coptidoideae</taxon>
        <taxon>Coptis</taxon>
    </lineage>
</organism>
<feature type="transmembrane region" description="Helical" evidence="1">
    <location>
        <begin position="46"/>
        <end position="70"/>
    </location>
</feature>
<accession>A0A835HAN6</accession>
<gene>
    <name evidence="2" type="ORF">IFM89_023996</name>
</gene>
<evidence type="ECO:0000313" key="2">
    <source>
        <dbReference type="EMBL" id="KAF9593503.1"/>
    </source>
</evidence>
<evidence type="ECO:0000313" key="3">
    <source>
        <dbReference type="Proteomes" id="UP000631114"/>
    </source>
</evidence>
<protein>
    <submittedName>
        <fullName evidence="2">Uncharacterized protein</fullName>
    </submittedName>
</protein>
<dbReference type="AlphaFoldDB" id="A0A835HAN6"/>
<keyword evidence="1" id="KW-0472">Membrane</keyword>
<sequence>MWGHIIVVLVLTKPLGVTSLIRITKPAFYAGINISGINGEVMLGQVLLLIFCPLFPLLLSPYLVIIYIFYSSTEIFSR</sequence>
<dbReference type="EMBL" id="JADFTS010000008">
    <property type="protein sequence ID" value="KAF9593503.1"/>
    <property type="molecule type" value="Genomic_DNA"/>
</dbReference>
<proteinExistence type="predicted"/>
<comment type="caution">
    <text evidence="2">The sequence shown here is derived from an EMBL/GenBank/DDBJ whole genome shotgun (WGS) entry which is preliminary data.</text>
</comment>
<keyword evidence="3" id="KW-1185">Reference proteome</keyword>
<dbReference type="Proteomes" id="UP000631114">
    <property type="component" value="Unassembled WGS sequence"/>
</dbReference>